<gene>
    <name evidence="3" type="ORF">PCOR1329_LOCUS28500</name>
</gene>
<evidence type="ECO:0000256" key="2">
    <source>
        <dbReference type="SAM" id="MobiDB-lite"/>
    </source>
</evidence>
<reference evidence="3" key="1">
    <citation type="submission" date="2023-10" db="EMBL/GenBank/DDBJ databases">
        <authorList>
            <person name="Chen Y."/>
            <person name="Shah S."/>
            <person name="Dougan E. K."/>
            <person name="Thang M."/>
            <person name="Chan C."/>
        </authorList>
    </citation>
    <scope>NUCLEOTIDE SEQUENCE [LARGE SCALE GENOMIC DNA]</scope>
</reference>
<dbReference type="Proteomes" id="UP001189429">
    <property type="component" value="Unassembled WGS sequence"/>
</dbReference>
<comment type="caution">
    <text evidence="3">The sequence shown here is derived from an EMBL/GenBank/DDBJ whole genome shotgun (WGS) entry which is preliminary data.</text>
</comment>
<feature type="region of interest" description="Disordered" evidence="2">
    <location>
        <begin position="47"/>
        <end position="67"/>
    </location>
</feature>
<evidence type="ECO:0000313" key="4">
    <source>
        <dbReference type="Proteomes" id="UP001189429"/>
    </source>
</evidence>
<protein>
    <submittedName>
        <fullName evidence="3">Uncharacterized protein</fullName>
    </submittedName>
</protein>
<feature type="non-terminal residue" evidence="3">
    <location>
        <position position="1"/>
    </location>
</feature>
<feature type="coiled-coil region" evidence="1">
    <location>
        <begin position="91"/>
        <end position="203"/>
    </location>
</feature>
<feature type="compositionally biased region" description="Acidic residues" evidence="2">
    <location>
        <begin position="57"/>
        <end position="67"/>
    </location>
</feature>
<keyword evidence="4" id="KW-1185">Reference proteome</keyword>
<name>A0ABN9SC89_9DINO</name>
<proteinExistence type="predicted"/>
<dbReference type="EMBL" id="CAUYUJ010010535">
    <property type="protein sequence ID" value="CAK0829607.1"/>
    <property type="molecule type" value="Genomic_DNA"/>
</dbReference>
<evidence type="ECO:0000256" key="1">
    <source>
        <dbReference type="SAM" id="Coils"/>
    </source>
</evidence>
<keyword evidence="1" id="KW-0175">Coiled coil</keyword>
<evidence type="ECO:0000313" key="3">
    <source>
        <dbReference type="EMBL" id="CAK0829607.1"/>
    </source>
</evidence>
<organism evidence="3 4">
    <name type="scientific">Prorocentrum cordatum</name>
    <dbReference type="NCBI Taxonomy" id="2364126"/>
    <lineage>
        <taxon>Eukaryota</taxon>
        <taxon>Sar</taxon>
        <taxon>Alveolata</taxon>
        <taxon>Dinophyceae</taxon>
        <taxon>Prorocentrales</taxon>
        <taxon>Prorocentraceae</taxon>
        <taxon>Prorocentrum</taxon>
    </lineage>
</organism>
<sequence length="267" mass="30069">AIRDKTKLEVQFRKASMDLQAVTGDCAGLRKQNRTLQARLKEALRKAQYRPPKTEDVPPEDSDEEFEAELSSFERRFQILEEGPAGLDILASNLSRDKRELEKKVKELQEVIRNLSGDCNTWKATCAEKDLQVQELSSQMEKAVRNQALMEEQMKQKRREIELQVQEERAALESRIRQLEAEADSAREDADGMEKASTRLTQELVKVHEQYSRPPAHGEDAETEAAILRQPAEAEVVVALRSELVVPSAIAAALGAKDAEDTSEASR</sequence>
<accession>A0ABN9SC89</accession>